<dbReference type="Gene3D" id="2.60.40.10">
    <property type="entry name" value="Immunoglobulins"/>
    <property type="match status" value="1"/>
</dbReference>
<dbReference type="NCBIfam" id="TIGR04183">
    <property type="entry name" value="Por_Secre_tail"/>
    <property type="match status" value="1"/>
</dbReference>
<feature type="domain" description="PKD" evidence="2">
    <location>
        <begin position="490"/>
        <end position="560"/>
    </location>
</feature>
<dbReference type="InterPro" id="IPR000601">
    <property type="entry name" value="PKD_dom"/>
</dbReference>
<keyword evidence="1" id="KW-0732">Signal</keyword>
<reference evidence="3 4" key="1">
    <citation type="submission" date="2018-06" db="EMBL/GenBank/DDBJ databases">
        <title>Mucibacter soli gen. nov., sp. nov., a new member of the family Chitinophagaceae producing mucin.</title>
        <authorList>
            <person name="Kim M.-K."/>
            <person name="Park S."/>
            <person name="Kim T.-S."/>
            <person name="Joung Y."/>
            <person name="Han J.-H."/>
            <person name="Kim S.B."/>
        </authorList>
    </citation>
    <scope>NUCLEOTIDE SEQUENCE [LARGE SCALE GENOMIC DNA]</scope>
    <source>
        <strain evidence="3 4">R1-15</strain>
    </source>
</reference>
<dbReference type="InterPro" id="IPR013783">
    <property type="entry name" value="Ig-like_fold"/>
</dbReference>
<evidence type="ECO:0000259" key="2">
    <source>
        <dbReference type="PROSITE" id="PS50093"/>
    </source>
</evidence>
<dbReference type="OrthoDB" id="5381604at2"/>
<name>A0A2W2BCU9_9BACT</name>
<dbReference type="Pfam" id="PF18911">
    <property type="entry name" value="PKD_4"/>
    <property type="match status" value="1"/>
</dbReference>
<dbReference type="InterPro" id="IPR052918">
    <property type="entry name" value="Motility_Chemotaxis_Reg"/>
</dbReference>
<dbReference type="RefSeq" id="WP_110997801.1">
    <property type="nucleotide sequence ID" value="NZ_QKTW01000007.1"/>
</dbReference>
<dbReference type="InterPro" id="IPR026444">
    <property type="entry name" value="Secre_tail"/>
</dbReference>
<proteinExistence type="predicted"/>
<evidence type="ECO:0000256" key="1">
    <source>
        <dbReference type="SAM" id="SignalP"/>
    </source>
</evidence>
<dbReference type="PROSITE" id="PS50093">
    <property type="entry name" value="PKD"/>
    <property type="match status" value="1"/>
</dbReference>
<dbReference type="Proteomes" id="UP000248745">
    <property type="component" value="Unassembled WGS sequence"/>
</dbReference>
<dbReference type="InterPro" id="IPR035986">
    <property type="entry name" value="PKD_dom_sf"/>
</dbReference>
<feature type="signal peptide" evidence="1">
    <location>
        <begin position="1"/>
        <end position="27"/>
    </location>
</feature>
<dbReference type="PANTHER" id="PTHR35580">
    <property type="entry name" value="CELL SURFACE GLYCOPROTEIN (S-LAYER PROTEIN)-LIKE PROTEIN"/>
    <property type="match status" value="1"/>
</dbReference>
<gene>
    <name evidence="3" type="ORF">DN068_05035</name>
</gene>
<sequence length="651" mass="70732">MNYQLPKQTIAALLFIFTFLNSSESHAQSWLWGKRGGGATNSYGSVEDVNGIATDRAGNVYALGDAFNPLVNVDNHQINVWGSQGYNQLLTSWDCDGHYRWTKILGAADGNISGVSLKTDTLGGVYVAGYMFVSQSGTAYFDNDTSIAYTYQTAFLMKYDTAGVYQWLRVPQSDTVTLATSNGARFCDVELDPAGNSYLLSILDPGSYANGSLVVSQKAMYMVQYDASGNFVSATPFPIDYRNGGMRNFNMKRNHKNGDFYISGMIHPSFPQDTVFVGASFVNQGSYVARVNAQGVVYWFKKSTVGTPELYGPIDVDDAGTVYVSGAGYPGDAFNGFSITPSGIQGIPIAIAIDSNGNNLWGRFAESNSANSGYGMTFSRATNEVIMWGAYVGSISWAGYNKTLNHPYNSEDDIYAIRFNAQTGAVNGMDTTASDWGSIEFPHRAAVDSRGNLYVGGNFRSMMYIGNDTISNYGGFTDYFVAKYGFNNCNCTMPVASFGYSLAGKTAQFSYGGSAQVDSVRWTFGDSTTSTQQNPSHTYASYGTYTTCLTVYNNCGHTDSCRVIQIASSVNNINPLANVLVYPNPVQNHLMIETPTSYHAAILTIDGRVLLQQELMSPRAQINTGGLSSGIYLLQLTDENGQRAVMKLTKE</sequence>
<dbReference type="Pfam" id="PF18962">
    <property type="entry name" value="Por_Secre_tail"/>
    <property type="match status" value="1"/>
</dbReference>
<dbReference type="InterPro" id="IPR022409">
    <property type="entry name" value="PKD/Chitinase_dom"/>
</dbReference>
<organism evidence="3 4">
    <name type="scientific">Taibaiella soli</name>
    <dbReference type="NCBI Taxonomy" id="1649169"/>
    <lineage>
        <taxon>Bacteria</taxon>
        <taxon>Pseudomonadati</taxon>
        <taxon>Bacteroidota</taxon>
        <taxon>Chitinophagia</taxon>
        <taxon>Chitinophagales</taxon>
        <taxon>Chitinophagaceae</taxon>
        <taxon>Taibaiella</taxon>
    </lineage>
</organism>
<dbReference type="SMART" id="SM00089">
    <property type="entry name" value="PKD"/>
    <property type="match status" value="1"/>
</dbReference>
<dbReference type="EMBL" id="QKTW01000007">
    <property type="protein sequence ID" value="PZF74059.1"/>
    <property type="molecule type" value="Genomic_DNA"/>
</dbReference>
<evidence type="ECO:0000313" key="4">
    <source>
        <dbReference type="Proteomes" id="UP000248745"/>
    </source>
</evidence>
<comment type="caution">
    <text evidence="3">The sequence shown here is derived from an EMBL/GenBank/DDBJ whole genome shotgun (WGS) entry which is preliminary data.</text>
</comment>
<protein>
    <recommendedName>
        <fullName evidence="2">PKD domain-containing protein</fullName>
    </recommendedName>
</protein>
<accession>A0A2W2BCU9</accession>
<keyword evidence="4" id="KW-1185">Reference proteome</keyword>
<dbReference type="CDD" id="cd00146">
    <property type="entry name" value="PKD"/>
    <property type="match status" value="1"/>
</dbReference>
<dbReference type="AlphaFoldDB" id="A0A2W2BCU9"/>
<dbReference type="SUPFAM" id="SSF49299">
    <property type="entry name" value="PKD domain"/>
    <property type="match status" value="1"/>
</dbReference>
<evidence type="ECO:0000313" key="3">
    <source>
        <dbReference type="EMBL" id="PZF74059.1"/>
    </source>
</evidence>
<dbReference type="PANTHER" id="PTHR35580:SF1">
    <property type="entry name" value="PHYTASE-LIKE DOMAIN-CONTAINING PROTEIN"/>
    <property type="match status" value="1"/>
</dbReference>
<feature type="chain" id="PRO_5016157426" description="PKD domain-containing protein" evidence="1">
    <location>
        <begin position="28"/>
        <end position="651"/>
    </location>
</feature>